<feature type="compositionally biased region" description="Polar residues" evidence="5">
    <location>
        <begin position="594"/>
        <end position="605"/>
    </location>
</feature>
<evidence type="ECO:0000256" key="2">
    <source>
        <dbReference type="ARBA" id="ARBA00022630"/>
    </source>
</evidence>
<dbReference type="PANTHER" id="PTHR43400:SF10">
    <property type="entry name" value="3-OXOSTEROID 1-DEHYDROGENASE"/>
    <property type="match status" value="1"/>
</dbReference>
<keyword evidence="2" id="KW-0285">Flavoprotein</keyword>
<dbReference type="Pfam" id="PF00890">
    <property type="entry name" value="FAD_binding_2"/>
    <property type="match status" value="1"/>
</dbReference>
<protein>
    <submittedName>
        <fullName evidence="7">FAD-dependent oxidoreductase</fullName>
    </submittedName>
</protein>
<organism evidence="7 8">
    <name type="scientific">Paraburkholderia strydomiana</name>
    <dbReference type="NCBI Taxonomy" id="1245417"/>
    <lineage>
        <taxon>Bacteria</taxon>
        <taxon>Pseudomonadati</taxon>
        <taxon>Pseudomonadota</taxon>
        <taxon>Betaproteobacteria</taxon>
        <taxon>Burkholderiales</taxon>
        <taxon>Burkholderiaceae</taxon>
        <taxon>Paraburkholderia</taxon>
    </lineage>
</organism>
<reference evidence="7 8" key="1">
    <citation type="journal article" date="2024" name="Chem. Sci.">
        <title>Discovery of megapolipeptins by genome mining of a Burkholderiales bacteria collection.</title>
        <authorList>
            <person name="Paulo B.S."/>
            <person name="Recchia M.J.J."/>
            <person name="Lee S."/>
            <person name="Fergusson C.H."/>
            <person name="Romanowski S.B."/>
            <person name="Hernandez A."/>
            <person name="Krull N."/>
            <person name="Liu D.Y."/>
            <person name="Cavanagh H."/>
            <person name="Bos A."/>
            <person name="Gray C.A."/>
            <person name="Murphy B.T."/>
            <person name="Linington R.G."/>
            <person name="Eustaquio A.S."/>
        </authorList>
    </citation>
    <scope>NUCLEOTIDE SEQUENCE [LARGE SCALE GENOMIC DNA]</scope>
    <source>
        <strain evidence="7 8">RL17-350-BIC-E</strain>
    </source>
</reference>
<proteinExistence type="predicted"/>
<dbReference type="PANTHER" id="PTHR43400">
    <property type="entry name" value="FUMARATE REDUCTASE"/>
    <property type="match status" value="1"/>
</dbReference>
<sequence>MTTATRATGNTTLTCDVLVIGSGAGGLSTAITARKQGLDVIVIEKEPFFGGTTAFSGGVLWIPGNRHASSNHVSDTREAALTYMRNETGAFFDAAAVDAFLDTGPHMLEFFERETAVKFVPTLYPDYHPNVGGGVDIGRSVVAAPFDARALGKDIVRLRPPLKTITFIGMMFNSSNADLKHFFNATRSLTSALYVAKRLASHLKDLALYRRGVQVTSGNALAARLAKSALDLGIPVHTNTAARELTVAGQRVTGALVSGPDGEMRITARRGVVLACGGFSHDVARIARAYPHVRRGGEHVSPVPTGNTGDGVGMAERLGAKVTIRYPQPAAWMPVSRVPMRDGSVGVFPHLLDRYKPGIIGVTRAGKRFTNEANSYHDVGAAMIDACANERETAMWLICDHATIRKYGLGFAKPAPVPLGPLLRNGYLTSGRTLAELARNAGLDGAALEATVKRYNADAVRGEDPEFGRGTTSFNRYLADPEHRPNPCVAPIGNGPYYALKVVMGDLGTFDGISTKVTGEVLDEAGAPISGLYAVGNDRASVMGGNYPGAGITLGPIMTFGYITGRHLAGVGETGETGASGANASHDRGGNAGARNTETVLRTGT</sequence>
<keyword evidence="3" id="KW-0274">FAD</keyword>
<evidence type="ECO:0000256" key="4">
    <source>
        <dbReference type="ARBA" id="ARBA00023002"/>
    </source>
</evidence>
<comment type="caution">
    <text evidence="7">The sequence shown here is derived from an EMBL/GenBank/DDBJ whole genome shotgun (WGS) entry which is preliminary data.</text>
</comment>
<comment type="cofactor">
    <cofactor evidence="1">
        <name>FAD</name>
        <dbReference type="ChEBI" id="CHEBI:57692"/>
    </cofactor>
</comment>
<feature type="domain" description="FAD-dependent oxidoreductase 2 FAD-binding" evidence="6">
    <location>
        <begin position="16"/>
        <end position="554"/>
    </location>
</feature>
<dbReference type="Gene3D" id="3.50.50.60">
    <property type="entry name" value="FAD/NAD(P)-binding domain"/>
    <property type="match status" value="2"/>
</dbReference>
<accession>A0ABW9E9S8</accession>
<evidence type="ECO:0000256" key="3">
    <source>
        <dbReference type="ARBA" id="ARBA00022827"/>
    </source>
</evidence>
<evidence type="ECO:0000313" key="7">
    <source>
        <dbReference type="EMBL" id="MFM0716334.1"/>
    </source>
</evidence>
<feature type="region of interest" description="Disordered" evidence="5">
    <location>
        <begin position="574"/>
        <end position="605"/>
    </location>
</feature>
<keyword evidence="8" id="KW-1185">Reference proteome</keyword>
<dbReference type="PRINTS" id="PR00411">
    <property type="entry name" value="PNDRDTASEI"/>
</dbReference>
<name>A0ABW9E9S8_9BURK</name>
<dbReference type="Proteomes" id="UP001629392">
    <property type="component" value="Unassembled WGS sequence"/>
</dbReference>
<dbReference type="SUPFAM" id="SSF51905">
    <property type="entry name" value="FAD/NAD(P)-binding domain"/>
    <property type="match status" value="1"/>
</dbReference>
<dbReference type="InterPro" id="IPR050315">
    <property type="entry name" value="FAD-oxidoreductase_2"/>
</dbReference>
<gene>
    <name evidence="7" type="ORF">PQQ73_08350</name>
</gene>
<evidence type="ECO:0000313" key="8">
    <source>
        <dbReference type="Proteomes" id="UP001629392"/>
    </source>
</evidence>
<dbReference type="RefSeq" id="WP_408152682.1">
    <property type="nucleotide sequence ID" value="NZ_JAQQCL010000004.1"/>
</dbReference>
<evidence type="ECO:0000256" key="5">
    <source>
        <dbReference type="SAM" id="MobiDB-lite"/>
    </source>
</evidence>
<dbReference type="EMBL" id="JAQQCL010000004">
    <property type="protein sequence ID" value="MFM0716334.1"/>
    <property type="molecule type" value="Genomic_DNA"/>
</dbReference>
<dbReference type="InterPro" id="IPR003953">
    <property type="entry name" value="FAD-dep_OxRdtase_2_FAD-bd"/>
</dbReference>
<dbReference type="InterPro" id="IPR036188">
    <property type="entry name" value="FAD/NAD-bd_sf"/>
</dbReference>
<evidence type="ECO:0000256" key="1">
    <source>
        <dbReference type="ARBA" id="ARBA00001974"/>
    </source>
</evidence>
<dbReference type="SUPFAM" id="SSF56425">
    <property type="entry name" value="Succinate dehydrogenase/fumarate reductase flavoprotein, catalytic domain"/>
    <property type="match status" value="1"/>
</dbReference>
<keyword evidence="4" id="KW-0560">Oxidoreductase</keyword>
<dbReference type="InterPro" id="IPR027477">
    <property type="entry name" value="Succ_DH/fumarate_Rdtase_cat_sf"/>
</dbReference>
<evidence type="ECO:0000259" key="6">
    <source>
        <dbReference type="Pfam" id="PF00890"/>
    </source>
</evidence>